<feature type="transmembrane region" description="Helical" evidence="11">
    <location>
        <begin position="408"/>
        <end position="424"/>
    </location>
</feature>
<feature type="compositionally biased region" description="Pro residues" evidence="10">
    <location>
        <begin position="474"/>
        <end position="512"/>
    </location>
</feature>
<evidence type="ECO:0000256" key="11">
    <source>
        <dbReference type="SAM" id="Phobius"/>
    </source>
</evidence>
<dbReference type="PANTHER" id="PTHR13416:SF2">
    <property type="entry name" value="TRANSMEMBRANE PROTEIN 43"/>
    <property type="match status" value="1"/>
</dbReference>
<dbReference type="GO" id="GO:0005789">
    <property type="term" value="C:endoplasmic reticulum membrane"/>
    <property type="evidence" value="ECO:0007669"/>
    <property type="project" value="UniProtKB-SubCell"/>
</dbReference>
<feature type="transmembrane region" description="Helical" evidence="11">
    <location>
        <begin position="335"/>
        <end position="359"/>
    </location>
</feature>
<organism evidence="12">
    <name type="scientific">Eutreptiella gymnastica</name>
    <dbReference type="NCBI Taxonomy" id="73025"/>
    <lineage>
        <taxon>Eukaryota</taxon>
        <taxon>Discoba</taxon>
        <taxon>Euglenozoa</taxon>
        <taxon>Euglenida</taxon>
        <taxon>Spirocuta</taxon>
        <taxon>Euglenophyceae</taxon>
        <taxon>Eutreptiales</taxon>
        <taxon>Eutreptiaceae</taxon>
        <taxon>Eutreptiella</taxon>
    </lineage>
</organism>
<feature type="compositionally biased region" description="Pro residues" evidence="10">
    <location>
        <begin position="453"/>
        <end position="464"/>
    </location>
</feature>
<proteinExistence type="inferred from homology"/>
<dbReference type="InterPro" id="IPR012430">
    <property type="entry name" value="TMEM43_fam"/>
</dbReference>
<keyword evidence="9" id="KW-0539">Nucleus</keyword>
<name>A0A7S1I8C3_9EUGL</name>
<dbReference type="GO" id="GO:0005637">
    <property type="term" value="C:nuclear inner membrane"/>
    <property type="evidence" value="ECO:0007669"/>
    <property type="project" value="TreeGrafter"/>
</dbReference>
<dbReference type="PANTHER" id="PTHR13416">
    <property type="match status" value="1"/>
</dbReference>
<evidence type="ECO:0000256" key="9">
    <source>
        <dbReference type="ARBA" id="ARBA00023242"/>
    </source>
</evidence>
<keyword evidence="5 11" id="KW-0812">Transmembrane</keyword>
<evidence type="ECO:0000256" key="5">
    <source>
        <dbReference type="ARBA" id="ARBA00022692"/>
    </source>
</evidence>
<evidence type="ECO:0000256" key="3">
    <source>
        <dbReference type="ARBA" id="ARBA00004586"/>
    </source>
</evidence>
<evidence type="ECO:0000256" key="10">
    <source>
        <dbReference type="SAM" id="MobiDB-lite"/>
    </source>
</evidence>
<gene>
    <name evidence="12" type="ORF">EGYM00392_LOCUS15373</name>
</gene>
<accession>A0A7S1I8C3</accession>
<evidence type="ECO:0000256" key="1">
    <source>
        <dbReference type="ARBA" id="ARBA00004127"/>
    </source>
</evidence>
<evidence type="ECO:0000256" key="6">
    <source>
        <dbReference type="ARBA" id="ARBA00022824"/>
    </source>
</evidence>
<feature type="transmembrane region" description="Helical" evidence="11">
    <location>
        <begin position="47"/>
        <end position="67"/>
    </location>
</feature>
<protein>
    <submittedName>
        <fullName evidence="12">Uncharacterized protein</fullName>
    </submittedName>
</protein>
<dbReference type="GO" id="GO:0006629">
    <property type="term" value="P:lipid metabolic process"/>
    <property type="evidence" value="ECO:0007669"/>
    <property type="project" value="TreeGrafter"/>
</dbReference>
<keyword evidence="7 11" id="KW-1133">Transmembrane helix</keyword>
<evidence type="ECO:0000256" key="8">
    <source>
        <dbReference type="ARBA" id="ARBA00023136"/>
    </source>
</evidence>
<reference evidence="12" key="1">
    <citation type="submission" date="2021-01" db="EMBL/GenBank/DDBJ databases">
        <authorList>
            <person name="Corre E."/>
            <person name="Pelletier E."/>
            <person name="Niang G."/>
            <person name="Scheremetjew M."/>
            <person name="Finn R."/>
            <person name="Kale V."/>
            <person name="Holt S."/>
            <person name="Cochrane G."/>
            <person name="Meng A."/>
            <person name="Brown T."/>
            <person name="Cohen L."/>
        </authorList>
    </citation>
    <scope>NUCLEOTIDE SEQUENCE</scope>
    <source>
        <strain evidence="12">NIES-381</strain>
    </source>
</reference>
<feature type="region of interest" description="Disordered" evidence="10">
    <location>
        <begin position="453"/>
        <end position="512"/>
    </location>
</feature>
<dbReference type="Pfam" id="PF07787">
    <property type="entry name" value="TMEM43"/>
    <property type="match status" value="1"/>
</dbReference>
<keyword evidence="6" id="KW-0256">Endoplasmic reticulum</keyword>
<feature type="transmembrane region" description="Helical" evidence="11">
    <location>
        <begin position="379"/>
        <end position="402"/>
    </location>
</feature>
<keyword evidence="8 11" id="KW-0472">Membrane</keyword>
<evidence type="ECO:0000313" key="12">
    <source>
        <dbReference type="EMBL" id="CAD9004288.1"/>
    </source>
</evidence>
<evidence type="ECO:0000256" key="4">
    <source>
        <dbReference type="ARBA" id="ARBA00006627"/>
    </source>
</evidence>
<evidence type="ECO:0000256" key="2">
    <source>
        <dbReference type="ARBA" id="ARBA00004259"/>
    </source>
</evidence>
<comment type="similarity">
    <text evidence="4">Belongs to the TMEM43 family.</text>
</comment>
<dbReference type="GO" id="GO:0071763">
    <property type="term" value="P:nuclear membrane organization"/>
    <property type="evidence" value="ECO:0007669"/>
    <property type="project" value="TreeGrafter"/>
</dbReference>
<sequence length="512" mass="56664">MDSGRDFQGGDFTQQRLFPGERGLDIHSRTGYAEVTRTSYGEKMGNACGGVFAGIIMFLLSFPLLWWNEGRTLHTMQSLEDGLQAVREVACYPIDPSNEGQLVHISCSLEGLETLLEADLGVSVQAAFLRRTVEMYQYREQTRTESTKQNDGSTKTVTHYTYREEWAAHPIDSQHFHVPDACLLPSGGTVRCSNPRSWPLDSNILYSTTARAGAFDLSQNLLQLLSSSSPVRLNASTVDYKPSPRHPPPHLNQENTHLVGNYLYTGNPNLPLVGDMRVRWTASTAKAVSVLAKQQGSGFVPWASRGRARYTLQLLSEGFVSASDMIDQALLANSIVAYLLRILGWILMVVGLVQVGGPLGVMHDIIPFCGPIIGEMTMVAVWFAAFAVATPLSIITICLAWLRFRPWVSIPLVACVAVLLYYLQQWRAQRMKASAGAAPPGYQTVPDGPPYPYNPNYHAPPPQLQPHVPVSPQYQPPPQQQAPVPLPYQPAPQQYQPPPQQYQPPPQQYPSK</sequence>
<dbReference type="AlphaFoldDB" id="A0A7S1I8C3"/>
<comment type="subcellular location">
    <subcellularLocation>
        <location evidence="1">Endomembrane system</location>
        <topology evidence="1">Multi-pass membrane protein</topology>
    </subcellularLocation>
    <subcellularLocation>
        <location evidence="3">Endoplasmic reticulum membrane</location>
    </subcellularLocation>
    <subcellularLocation>
        <location evidence="2">Nucleus envelope</location>
    </subcellularLocation>
</comment>
<dbReference type="EMBL" id="HBGA01042238">
    <property type="protein sequence ID" value="CAD9004288.1"/>
    <property type="molecule type" value="Transcribed_RNA"/>
</dbReference>
<evidence type="ECO:0000256" key="7">
    <source>
        <dbReference type="ARBA" id="ARBA00022989"/>
    </source>
</evidence>